<feature type="transmembrane region" description="Helical" evidence="2">
    <location>
        <begin position="322"/>
        <end position="341"/>
    </location>
</feature>
<feature type="transmembrane region" description="Helical" evidence="2">
    <location>
        <begin position="33"/>
        <end position="54"/>
    </location>
</feature>
<name>A0ABQ4CM39_9ACTN</name>
<dbReference type="Pfam" id="PF01757">
    <property type="entry name" value="Acyl_transf_3"/>
    <property type="match status" value="1"/>
</dbReference>
<keyword evidence="5" id="KW-1185">Reference proteome</keyword>
<protein>
    <recommendedName>
        <fullName evidence="3">Acyltransferase 3 domain-containing protein</fullName>
    </recommendedName>
</protein>
<gene>
    <name evidence="4" type="ORF">Asi02nite_18610</name>
</gene>
<evidence type="ECO:0000256" key="1">
    <source>
        <dbReference type="SAM" id="MobiDB-lite"/>
    </source>
</evidence>
<dbReference type="InterPro" id="IPR002656">
    <property type="entry name" value="Acyl_transf_3_dom"/>
</dbReference>
<feature type="transmembrane region" description="Helical" evidence="2">
    <location>
        <begin position="400"/>
        <end position="419"/>
    </location>
</feature>
<evidence type="ECO:0000256" key="2">
    <source>
        <dbReference type="SAM" id="Phobius"/>
    </source>
</evidence>
<accession>A0ABQ4CM39</accession>
<reference evidence="4 5" key="1">
    <citation type="submission" date="2021-01" db="EMBL/GenBank/DDBJ databases">
        <title>Whole genome shotgun sequence of Asanoa siamensis NBRC 107932.</title>
        <authorList>
            <person name="Komaki H."/>
            <person name="Tamura T."/>
        </authorList>
    </citation>
    <scope>NUCLEOTIDE SEQUENCE [LARGE SCALE GENOMIC DNA]</scope>
    <source>
        <strain evidence="4 5">NBRC 107932</strain>
    </source>
</reference>
<feature type="transmembrane region" description="Helical" evidence="2">
    <location>
        <begin position="206"/>
        <end position="229"/>
    </location>
</feature>
<proteinExistence type="predicted"/>
<feature type="transmembrane region" description="Helical" evidence="2">
    <location>
        <begin position="241"/>
        <end position="259"/>
    </location>
</feature>
<feature type="domain" description="Acyltransferase 3" evidence="3">
    <location>
        <begin position="221"/>
        <end position="452"/>
    </location>
</feature>
<feature type="transmembrane region" description="Helical" evidence="2">
    <location>
        <begin position="297"/>
        <end position="315"/>
    </location>
</feature>
<feature type="region of interest" description="Disordered" evidence="1">
    <location>
        <begin position="1"/>
        <end position="28"/>
    </location>
</feature>
<feature type="transmembrane region" description="Helical" evidence="2">
    <location>
        <begin position="361"/>
        <end position="379"/>
    </location>
</feature>
<evidence type="ECO:0000313" key="4">
    <source>
        <dbReference type="EMBL" id="GIF72343.1"/>
    </source>
</evidence>
<dbReference type="Proteomes" id="UP000604117">
    <property type="component" value="Unassembled WGS sequence"/>
</dbReference>
<sequence>MRGRGHLRAVGAGPASLGGRPTAPPPRDTGIDAVRAIAIAGVVVGHWLVTALVIEDDGALGVLSPLAALPAFQPVSWLLQTLGLFFLAGGYAAAASAARRRTTASEVGHRSPASDGGRLSAVSAVGRRAAAFNGGRRSAASDGGRRAAVLEAGRRSAASEVGNRFAVLDVTTAAHLPASRTWSAPASAGRARGWWRRVRLPRRVRALAGPVGALLGLLALALAAGALAGVPEETLRTAGKLVISPLWFLLPFLVLTAVVKPIARTVDRFGPAPLAVAAATVVLAADLGYGWLPTTLFAAWAVPFVLGVALAQGRLRGRKTGWALLTAGAAAVVVLVFVAGYPASAVGVPGAGRSNLDPPSLAAVALAVAQAGAVLLLLPRLRRLGTRRPVRAVNDAALPIYLWHQATMISVTVAGAWLAGHLPGLLTAPDGYAWAAARLAWLPVFAAALLLVVRVASRRPMPGRPARPIRTVADQPSGQCHVDAGRGIESATVRVPGRRLEVIAVRDSDPPSRSRAAVRSR</sequence>
<dbReference type="EMBL" id="BONE01000011">
    <property type="protein sequence ID" value="GIF72343.1"/>
    <property type="molecule type" value="Genomic_DNA"/>
</dbReference>
<feature type="transmembrane region" description="Helical" evidence="2">
    <location>
        <begin position="271"/>
        <end position="291"/>
    </location>
</feature>
<feature type="transmembrane region" description="Helical" evidence="2">
    <location>
        <begin position="74"/>
        <end position="94"/>
    </location>
</feature>
<evidence type="ECO:0000259" key="3">
    <source>
        <dbReference type="Pfam" id="PF01757"/>
    </source>
</evidence>
<organism evidence="4 5">
    <name type="scientific">Asanoa siamensis</name>
    <dbReference type="NCBI Taxonomy" id="926357"/>
    <lineage>
        <taxon>Bacteria</taxon>
        <taxon>Bacillati</taxon>
        <taxon>Actinomycetota</taxon>
        <taxon>Actinomycetes</taxon>
        <taxon>Micromonosporales</taxon>
        <taxon>Micromonosporaceae</taxon>
        <taxon>Asanoa</taxon>
    </lineage>
</organism>
<feature type="transmembrane region" description="Helical" evidence="2">
    <location>
        <begin position="439"/>
        <end position="457"/>
    </location>
</feature>
<keyword evidence="2" id="KW-0812">Transmembrane</keyword>
<keyword evidence="2" id="KW-0472">Membrane</keyword>
<keyword evidence="2" id="KW-1133">Transmembrane helix</keyword>
<evidence type="ECO:0000313" key="5">
    <source>
        <dbReference type="Proteomes" id="UP000604117"/>
    </source>
</evidence>
<comment type="caution">
    <text evidence="4">The sequence shown here is derived from an EMBL/GenBank/DDBJ whole genome shotgun (WGS) entry which is preliminary data.</text>
</comment>